<evidence type="ECO:0000256" key="3">
    <source>
        <dbReference type="ARBA" id="ARBA00022989"/>
    </source>
</evidence>
<reference evidence="6 7" key="1">
    <citation type="submission" date="2018-06" db="EMBL/GenBank/DDBJ databases">
        <authorList>
            <consortium name="Pathogen Informatics"/>
            <person name="Doyle S."/>
        </authorList>
    </citation>
    <scope>NUCLEOTIDE SEQUENCE [LARGE SCALE GENOMIC DNA]</scope>
    <source>
        <strain evidence="6 7">NCTC12475</strain>
    </source>
</reference>
<evidence type="ECO:0000256" key="4">
    <source>
        <dbReference type="ARBA" id="ARBA00023136"/>
    </source>
</evidence>
<protein>
    <submittedName>
        <fullName evidence="6">Putative integral membrane protein</fullName>
    </submittedName>
</protein>
<evidence type="ECO:0000256" key="2">
    <source>
        <dbReference type="ARBA" id="ARBA00022692"/>
    </source>
</evidence>
<dbReference type="GO" id="GO:0016020">
    <property type="term" value="C:membrane"/>
    <property type="evidence" value="ECO:0007669"/>
    <property type="project" value="UniProtKB-SubCell"/>
</dbReference>
<proteinExistence type="predicted"/>
<dbReference type="EMBL" id="UFVD01000001">
    <property type="protein sequence ID" value="SUX09949.1"/>
    <property type="molecule type" value="Genomic_DNA"/>
</dbReference>
<name>A0A381DHA4_9BACT</name>
<gene>
    <name evidence="6" type="ORF">NCTC12475_00277</name>
</gene>
<dbReference type="Pfam" id="PF13664">
    <property type="entry name" value="DUF4149"/>
    <property type="match status" value="1"/>
</dbReference>
<comment type="subcellular location">
    <subcellularLocation>
        <location evidence="1">Membrane</location>
    </subcellularLocation>
</comment>
<evidence type="ECO:0000259" key="5">
    <source>
        <dbReference type="Pfam" id="PF13664"/>
    </source>
</evidence>
<evidence type="ECO:0000256" key="1">
    <source>
        <dbReference type="ARBA" id="ARBA00004370"/>
    </source>
</evidence>
<dbReference type="InterPro" id="IPR025423">
    <property type="entry name" value="TMEM205-like"/>
</dbReference>
<keyword evidence="3" id="KW-1133">Transmembrane helix</keyword>
<keyword evidence="7" id="KW-1185">Reference proteome</keyword>
<dbReference type="Proteomes" id="UP000254920">
    <property type="component" value="Unassembled WGS sequence"/>
</dbReference>
<dbReference type="GeneID" id="93090725"/>
<sequence>MKFLNIYLFLLAMVIGIEVSIGAFLAPVIFFPQNIIGEGVLTHFQSGQLMSNIFVKYNYVLLCVSAVSFIYEIINLKFDSSFYKKVSSFALSFIILVLALSFVFYFTEYILQAQKIGVEATQNEQFKQIHSASELVMKIMMIAQVILFFIKFPCLSCISKKC</sequence>
<dbReference type="OrthoDB" id="5362812at2"/>
<dbReference type="STRING" id="32024.GCA_000788295_00021"/>
<organism evidence="6 7">
    <name type="scientific">Campylobacter sputorum subsp. sputorum</name>
    <dbReference type="NCBI Taxonomy" id="32024"/>
    <lineage>
        <taxon>Bacteria</taxon>
        <taxon>Pseudomonadati</taxon>
        <taxon>Campylobacterota</taxon>
        <taxon>Epsilonproteobacteria</taxon>
        <taxon>Campylobacterales</taxon>
        <taxon>Campylobacteraceae</taxon>
        <taxon>Campylobacter</taxon>
    </lineage>
</organism>
<evidence type="ECO:0000313" key="7">
    <source>
        <dbReference type="Proteomes" id="UP000254920"/>
    </source>
</evidence>
<dbReference type="RefSeq" id="WP_089182548.1">
    <property type="nucleotide sequence ID" value="NZ_CP043427.1"/>
</dbReference>
<dbReference type="AlphaFoldDB" id="A0A381DHA4"/>
<keyword evidence="4" id="KW-0472">Membrane</keyword>
<accession>A0A381DHA4</accession>
<evidence type="ECO:0000313" key="6">
    <source>
        <dbReference type="EMBL" id="SUX09949.1"/>
    </source>
</evidence>
<keyword evidence="2" id="KW-0812">Transmembrane</keyword>
<feature type="domain" description="TMEM205-like" evidence="5">
    <location>
        <begin position="10"/>
        <end position="116"/>
    </location>
</feature>